<sequence>MTSSLSQAAPLNPSDLFYALLDLSELMQATYDIVHDMDFVRPDGTRNEDLDRVASLQRIACRDVKRLRDASEAFAGPAKWLPVGALEAAHD</sequence>
<dbReference type="EMBL" id="WISR01000163">
    <property type="protein sequence ID" value="MQW35055.1"/>
    <property type="molecule type" value="Genomic_DNA"/>
</dbReference>
<reference evidence="1 2" key="1">
    <citation type="journal article" date="2013" name="Genome Biol.">
        <title>Comparative genomics of the core and accessory genomes of 48 Sinorhizobium strains comprising five genospecies.</title>
        <authorList>
            <person name="Sugawara M."/>
            <person name="Epstein B."/>
            <person name="Badgley B.D."/>
            <person name="Unno T."/>
            <person name="Xu L."/>
            <person name="Reese J."/>
            <person name="Gyaneshwar P."/>
            <person name="Denny R."/>
            <person name="Mudge J."/>
            <person name="Bharti A.K."/>
            <person name="Farmer A.D."/>
            <person name="May G.D."/>
            <person name="Woodward J.E."/>
            <person name="Medigue C."/>
            <person name="Vallenet D."/>
            <person name="Lajus A."/>
            <person name="Rouy Z."/>
            <person name="Martinez-Vaz B."/>
            <person name="Tiffin P."/>
            <person name="Young N.D."/>
            <person name="Sadowsky M.J."/>
        </authorList>
    </citation>
    <scope>NUCLEOTIDE SEQUENCE [LARGE SCALE GENOMIC DNA]</scope>
    <source>
        <strain evidence="1 2">N6B1</strain>
    </source>
</reference>
<dbReference type="Proteomes" id="UP000429484">
    <property type="component" value="Unassembled WGS sequence"/>
</dbReference>
<dbReference type="AlphaFoldDB" id="A0AAW9TVN9"/>
<organism evidence="1 2">
    <name type="scientific">Rhizobium meliloti</name>
    <name type="common">Ensifer meliloti</name>
    <name type="synonym">Sinorhizobium meliloti</name>
    <dbReference type="NCBI Taxonomy" id="382"/>
    <lineage>
        <taxon>Bacteria</taxon>
        <taxon>Pseudomonadati</taxon>
        <taxon>Pseudomonadota</taxon>
        <taxon>Alphaproteobacteria</taxon>
        <taxon>Hyphomicrobiales</taxon>
        <taxon>Rhizobiaceae</taxon>
        <taxon>Sinorhizobium/Ensifer group</taxon>
        <taxon>Sinorhizobium</taxon>
    </lineage>
</organism>
<comment type="caution">
    <text evidence="1">The sequence shown here is derived from an EMBL/GenBank/DDBJ whole genome shotgun (WGS) entry which is preliminary data.</text>
</comment>
<name>A0AAW9TVN9_RHIML</name>
<proteinExistence type="predicted"/>
<dbReference type="RefSeq" id="WP_127635584.1">
    <property type="nucleotide sequence ID" value="NZ_JAMKQB010000051.1"/>
</dbReference>
<evidence type="ECO:0000313" key="1">
    <source>
        <dbReference type="EMBL" id="MQW35055.1"/>
    </source>
</evidence>
<gene>
    <name evidence="1" type="ORF">GHK53_20300</name>
</gene>
<accession>A0AAW9TVN9</accession>
<evidence type="ECO:0000313" key="2">
    <source>
        <dbReference type="Proteomes" id="UP000429484"/>
    </source>
</evidence>
<protein>
    <submittedName>
        <fullName evidence="1">Uncharacterized protein</fullName>
    </submittedName>
</protein>